<evidence type="ECO:0000256" key="2">
    <source>
        <dbReference type="ARBA" id="ARBA00022540"/>
    </source>
</evidence>
<comment type="similarity">
    <text evidence="4">Belongs to the eIF-3 subunit C family.</text>
</comment>
<dbReference type="AlphaFoldDB" id="W6MSG9"/>
<keyword evidence="8" id="KW-1185">Reference proteome</keyword>
<dbReference type="GO" id="GO:0001732">
    <property type="term" value="P:formation of cytoplasmic translation initiation complex"/>
    <property type="evidence" value="ECO:0007669"/>
    <property type="project" value="UniProtKB-UniRule"/>
</dbReference>
<dbReference type="InterPro" id="IPR058999">
    <property type="entry name" value="EIF3CL_C"/>
</dbReference>
<keyword evidence="2 4" id="KW-0396">Initiation factor</keyword>
<dbReference type="GO" id="GO:0033290">
    <property type="term" value="C:eukaryotic 48S preinitiation complex"/>
    <property type="evidence" value="ECO:0007669"/>
    <property type="project" value="UniProtKB-UniRule"/>
</dbReference>
<dbReference type="SMART" id="SM00088">
    <property type="entry name" value="PINT"/>
    <property type="match status" value="1"/>
</dbReference>
<dbReference type="OrthoDB" id="29647at2759"/>
<proteinExistence type="inferred from homology"/>
<dbReference type="EMBL" id="HG793131">
    <property type="protein sequence ID" value="CDK29659.1"/>
    <property type="molecule type" value="Genomic_DNA"/>
</dbReference>
<protein>
    <recommendedName>
        <fullName evidence="4">Eukaryotic translation initiation factor 3 subunit C</fullName>
        <shortName evidence="4">eIF3c</shortName>
    </recommendedName>
    <alternativeName>
        <fullName evidence="4">Eukaryotic translation initiation factor 3 93 kDa subunit homolog</fullName>
        <shortName evidence="4">eIF3 p93</shortName>
    </alternativeName>
    <alternativeName>
        <fullName evidence="4">Translation initiation factor eIF3, p93 subunit homolog</fullName>
    </alternativeName>
</protein>
<dbReference type="GO" id="GO:0071541">
    <property type="term" value="C:eukaryotic translation initiation factor 3 complex, eIF3m"/>
    <property type="evidence" value="ECO:0007669"/>
    <property type="project" value="EnsemblFungi"/>
</dbReference>
<dbReference type="InterPro" id="IPR036388">
    <property type="entry name" value="WH-like_DNA-bd_sf"/>
</dbReference>
<dbReference type="PANTHER" id="PTHR13937">
    <property type="entry name" value="EUKARYOTIC TRANSLATION INITATION FACTOR 3, SUBUNIT 8 EIF3S8 -RELATED"/>
    <property type="match status" value="1"/>
</dbReference>
<dbReference type="GO" id="GO:0003743">
    <property type="term" value="F:translation initiation factor activity"/>
    <property type="evidence" value="ECO:0007669"/>
    <property type="project" value="UniProtKB-UniRule"/>
</dbReference>
<dbReference type="GO" id="GO:0016282">
    <property type="term" value="C:eukaryotic 43S preinitiation complex"/>
    <property type="evidence" value="ECO:0007669"/>
    <property type="project" value="UniProtKB-UniRule"/>
</dbReference>
<keyword evidence="1 4" id="KW-0963">Cytoplasm</keyword>
<dbReference type="InterPro" id="IPR036390">
    <property type="entry name" value="WH_DNA-bd_sf"/>
</dbReference>
<dbReference type="FunFam" id="1.10.10.10:FF:000300">
    <property type="entry name" value="Eukaryotic translation initiation factor 3 subunit C"/>
    <property type="match status" value="1"/>
</dbReference>
<dbReference type="PROSITE" id="PS50250">
    <property type="entry name" value="PCI"/>
    <property type="match status" value="1"/>
</dbReference>
<feature type="region of interest" description="Disordered" evidence="5">
    <location>
        <begin position="797"/>
        <end position="825"/>
    </location>
</feature>
<reference evidence="7" key="2">
    <citation type="submission" date="2014-02" db="EMBL/GenBank/DDBJ databases">
        <title>Complete DNA sequence of /Kuraishia capsulata/ illustrates novel genomic features among budding yeasts (/Saccharomycotina/).</title>
        <authorList>
            <person name="Morales L."/>
            <person name="Noel B."/>
            <person name="Porcel B."/>
            <person name="Marcet-Houben M."/>
            <person name="Hullo M-F."/>
            <person name="Sacerdot C."/>
            <person name="Tekaia F."/>
            <person name="Leh-Louis V."/>
            <person name="Despons L."/>
            <person name="Khanna V."/>
            <person name="Aury J-M."/>
            <person name="Barbe V."/>
            <person name="Couloux A."/>
            <person name="Labadie K."/>
            <person name="Pelletier E."/>
            <person name="Souciet J-L."/>
            <person name="Boekhout T."/>
            <person name="Gabaldon T."/>
            <person name="Wincker P."/>
            <person name="Dujon B."/>
        </authorList>
    </citation>
    <scope>NUCLEOTIDE SEQUENCE</scope>
    <source>
        <strain evidence="7">CBS 1993</strain>
    </source>
</reference>
<evidence type="ECO:0000313" key="7">
    <source>
        <dbReference type="EMBL" id="CDK29659.1"/>
    </source>
</evidence>
<dbReference type="HOGENOM" id="CLU_004304_0_2_1"/>
<evidence type="ECO:0000256" key="4">
    <source>
        <dbReference type="HAMAP-Rule" id="MF_03002"/>
    </source>
</evidence>
<dbReference type="GO" id="GO:0003723">
    <property type="term" value="F:RNA binding"/>
    <property type="evidence" value="ECO:0007669"/>
    <property type="project" value="InterPro"/>
</dbReference>
<keyword evidence="3 4" id="KW-0648">Protein biosynthesis</keyword>
<reference evidence="7" key="1">
    <citation type="submission" date="2013-12" db="EMBL/GenBank/DDBJ databases">
        <authorList>
            <person name="Genoscope - CEA"/>
        </authorList>
    </citation>
    <scope>NUCLEOTIDE SEQUENCE</scope>
    <source>
        <strain evidence="7">CBS 1993</strain>
    </source>
</reference>
<dbReference type="InterPro" id="IPR000717">
    <property type="entry name" value="PCI_dom"/>
</dbReference>
<dbReference type="InterPro" id="IPR008905">
    <property type="entry name" value="EIF3C_N_dom"/>
</dbReference>
<dbReference type="GO" id="GO:0031369">
    <property type="term" value="F:translation initiation factor binding"/>
    <property type="evidence" value="ECO:0007669"/>
    <property type="project" value="EnsemblFungi"/>
</dbReference>
<evidence type="ECO:0000313" key="8">
    <source>
        <dbReference type="Proteomes" id="UP000019384"/>
    </source>
</evidence>
<evidence type="ECO:0000256" key="5">
    <source>
        <dbReference type="SAM" id="MobiDB-lite"/>
    </source>
</evidence>
<evidence type="ECO:0000256" key="3">
    <source>
        <dbReference type="ARBA" id="ARBA00022917"/>
    </source>
</evidence>
<organism evidence="7 8">
    <name type="scientific">Kuraishia capsulata CBS 1993</name>
    <dbReference type="NCBI Taxonomy" id="1382522"/>
    <lineage>
        <taxon>Eukaryota</taxon>
        <taxon>Fungi</taxon>
        <taxon>Dikarya</taxon>
        <taxon>Ascomycota</taxon>
        <taxon>Saccharomycotina</taxon>
        <taxon>Pichiomycetes</taxon>
        <taxon>Pichiales</taxon>
        <taxon>Pichiaceae</taxon>
        <taxon>Kuraishia</taxon>
    </lineage>
</organism>
<dbReference type="Pfam" id="PF01399">
    <property type="entry name" value="PCI"/>
    <property type="match status" value="1"/>
</dbReference>
<comment type="subunit">
    <text evidence="4">Component of the eukaryotic translation initiation factor 3 (eIF-3) complex.</text>
</comment>
<evidence type="ECO:0000259" key="6">
    <source>
        <dbReference type="PROSITE" id="PS50250"/>
    </source>
</evidence>
<dbReference type="HAMAP" id="MF_03002">
    <property type="entry name" value="eIF3c"/>
    <property type="match status" value="1"/>
</dbReference>
<comment type="subcellular location">
    <subcellularLocation>
        <location evidence="4">Cytoplasm</location>
    </subcellularLocation>
</comment>
<dbReference type="Pfam" id="PF26569">
    <property type="entry name" value="EIF3CL_C"/>
    <property type="match status" value="1"/>
</dbReference>
<dbReference type="SUPFAM" id="SSF46785">
    <property type="entry name" value="Winged helix' DNA-binding domain"/>
    <property type="match status" value="1"/>
</dbReference>
<name>W6MSG9_9ASCO</name>
<dbReference type="Proteomes" id="UP000019384">
    <property type="component" value="Unassembled WGS sequence"/>
</dbReference>
<accession>W6MSG9</accession>
<feature type="domain" description="PCI" evidence="6">
    <location>
        <begin position="596"/>
        <end position="769"/>
    </location>
</feature>
<dbReference type="PANTHER" id="PTHR13937:SF0">
    <property type="entry name" value="EUKARYOTIC TRANSLATION INITIATION FACTOR 3 SUBUNIT C-RELATED"/>
    <property type="match status" value="1"/>
</dbReference>
<gene>
    <name evidence="4" type="primary">NIP1</name>
    <name evidence="7" type="ORF">KUCA_T00005652001</name>
</gene>
<dbReference type="InterPro" id="IPR027516">
    <property type="entry name" value="EIF3C"/>
</dbReference>
<feature type="compositionally biased region" description="Acidic residues" evidence="5">
    <location>
        <begin position="15"/>
        <end position="59"/>
    </location>
</feature>
<dbReference type="GO" id="GO:0010494">
    <property type="term" value="C:cytoplasmic stress granule"/>
    <property type="evidence" value="ECO:0007669"/>
    <property type="project" value="EnsemblFungi"/>
</dbReference>
<feature type="region of interest" description="Disordered" evidence="5">
    <location>
        <begin position="1"/>
        <end position="86"/>
    </location>
</feature>
<sequence>MTSRFFAAGYSDSDSASEEELVSSSEEEEQLGSSSDEDQSESDSEFGSDSDDSDDSSDDDGGRIRGPSYFLKKSHDDDDSSDDEDTKKVVKSAKDKMFDELSSCIDIVSLAQLDGDWIKVSSEFDRLVRLVNRAQQQNMGVPKIYIKAVAQLDKAITDVQEAEKESKKNMNASVAKSFNIVRQRIKKVAKEHSAQIQLFRADEDAFDRETSETPSGTATPSIDGFKVVGKDGKATGTPEVADVFKTLETILASRGKKNVDLASQIAELEGLLLETTVPFQLISIYLMLIPLRFDLYGRSAYMPVAEWKLAEKNITALLAVLEANADKYAVTETGVATEDLSIEPKANDKGVKVMIGSVASLVERLDDELTKSWQSIDPHATEYVERLKDESLIYTLIVKCQLYYESITPASEFATVAGEQLARVVLRRLDHIYFKPSKLIIYSEEVAWTTLGGKAESVVFGKYSASSEDSKYASGLIDALCSVLYKQPNSVFRKRAVLSHIYYYAFNDEYFKARDMLLMSHLQSAIHTSDTQLQVLFNRALVQLGLCAFRSGLIAEAQQALQEIATSPRQKELLGQGAQRFQQQQTQVDKQRLLPFHMHINLELLECCFYTASLLIEVPAIASSPEYSRKRQQSTRSFRRTLEYHERQIFEGPPENTRDYIMDASVALQKGDWLKASDLLNSIKIWGLLKNQDSVKAMLREKLQVEGLRTYLFTCKSYYEKLSIASLAAKFELPERKVNAVISKMIYSEEINAALDQKAGCIVFIQGVEITKLQELALTLADKAVQMAERNERLAAGGHQNNQIGHQGNNNSGNSNNTHAHNSNSNIKLAPVTGALQSAPGTISGALNGMDRKYRKNHSRK</sequence>
<dbReference type="GO" id="GO:0043614">
    <property type="term" value="C:multi-eIF complex"/>
    <property type="evidence" value="ECO:0007669"/>
    <property type="project" value="EnsemblFungi"/>
</dbReference>
<dbReference type="Gene3D" id="1.10.10.10">
    <property type="entry name" value="Winged helix-like DNA-binding domain superfamily/Winged helix DNA-binding domain"/>
    <property type="match status" value="1"/>
</dbReference>
<dbReference type="Pfam" id="PF05470">
    <property type="entry name" value="eIF-3c_N"/>
    <property type="match status" value="2"/>
</dbReference>
<evidence type="ECO:0000256" key="1">
    <source>
        <dbReference type="ARBA" id="ARBA00022490"/>
    </source>
</evidence>
<dbReference type="GO" id="GO:0008541">
    <property type="term" value="C:proteasome regulatory particle, lid subcomplex"/>
    <property type="evidence" value="ECO:0007669"/>
    <property type="project" value="UniProtKB-ARBA"/>
</dbReference>
<dbReference type="STRING" id="1382522.W6MSG9"/>
<feature type="region of interest" description="Disordered" evidence="5">
    <location>
        <begin position="840"/>
        <end position="861"/>
    </location>
</feature>
<dbReference type="GO" id="GO:0071540">
    <property type="term" value="C:eukaryotic translation initiation factor 3 complex, eIF3e"/>
    <property type="evidence" value="ECO:0007669"/>
    <property type="project" value="EnsemblFungi"/>
</dbReference>
<comment type="function">
    <text evidence="4">Component of the eukaryotic translation initiation factor 3 (eIF-3) complex, which is involved in protein synthesis of a specialized repertoire of mRNAs and, together with other initiation factors, stimulates binding of mRNA and methionyl-tRNAi to the 40S ribosome. The eIF-3 complex specifically targets and initiates translation of a subset of mRNAs involved in cell proliferation.</text>
</comment>